<feature type="transmembrane region" description="Helical" evidence="6">
    <location>
        <begin position="36"/>
        <end position="56"/>
    </location>
</feature>
<comment type="caution">
    <text evidence="8">The sequence shown here is derived from an EMBL/GenBank/DDBJ whole genome shotgun (WGS) entry which is preliminary data.</text>
</comment>
<dbReference type="PANTHER" id="PTHR37422">
    <property type="entry name" value="TEICHURONIC ACID BIOSYNTHESIS PROTEIN TUAE"/>
    <property type="match status" value="1"/>
</dbReference>
<dbReference type="InterPro" id="IPR011990">
    <property type="entry name" value="TPR-like_helical_dom_sf"/>
</dbReference>
<feature type="transmembrane region" description="Helical" evidence="6">
    <location>
        <begin position="120"/>
        <end position="141"/>
    </location>
</feature>
<feature type="transmembrane region" description="Helical" evidence="6">
    <location>
        <begin position="63"/>
        <end position="81"/>
    </location>
</feature>
<dbReference type="Gene3D" id="1.25.40.10">
    <property type="entry name" value="Tetratricopeptide repeat domain"/>
    <property type="match status" value="1"/>
</dbReference>
<feature type="transmembrane region" description="Helical" evidence="6">
    <location>
        <begin position="235"/>
        <end position="256"/>
    </location>
</feature>
<dbReference type="InterPro" id="IPR007016">
    <property type="entry name" value="O-antigen_ligase-rel_domated"/>
</dbReference>
<keyword evidence="9" id="KW-1185">Reference proteome</keyword>
<evidence type="ECO:0000313" key="9">
    <source>
        <dbReference type="Proteomes" id="UP000660024"/>
    </source>
</evidence>
<comment type="subcellular location">
    <subcellularLocation>
        <location evidence="1">Membrane</location>
        <topology evidence="1">Multi-pass membrane protein</topology>
    </subcellularLocation>
</comment>
<feature type="transmembrane region" description="Helical" evidence="6">
    <location>
        <begin position="9"/>
        <end position="30"/>
    </location>
</feature>
<feature type="transmembrane region" description="Helical" evidence="6">
    <location>
        <begin position="186"/>
        <end position="215"/>
    </location>
</feature>
<feature type="repeat" description="TPR" evidence="5">
    <location>
        <begin position="516"/>
        <end position="549"/>
    </location>
</feature>
<sequence length="615" mass="69842">MKNSFLKSAFIVVFTLIIGFTLLNLGLFYSPTFSALYGYVIGVSFLIFSVGLYIIYKKVLINLFTNVSLICSFVWLVYVIANKLILKNMSNLSIYYFSTCLFLFFSLIVAFQAKQNLVKPIFEIILSFAILESLICLLQYFKILNSKSNFFLVTGTWVNPNVTAMFLALVFPIGVYSIHKSKYKKLLVGILILLFLAIVILQCRTALIGISISTFIQLNYNYKIIEWLVNKKNRIAATLMMIVTFSLILNVSKSLYHSKQSSADGRKTIWKVAILMILEKPLTGYGYGSFERNYNLAQAHYIEKGKASGKELQQAGPVHMAYNELLQNTVEGGLIGLLLLLVTFVSILYIAYNKTILNFAINKKRDKEFIACRSALIAFAVMSMVNFTMQAIPVMCLFIFYCAIIISLFSHKNFTVRNNYPKVSTYTTGFIFMLLGLFSIINILSIAKADFNNKKAYEQLKQGHKNEALNTIKSIGEDLKHDSNYWRNYANVQASLGNYIAALTLLEKAKLLTSSPDVYLQAGHCYVRLKQYTKAVKEYQQSINLHPTRFAYRNALLQAYQFLGDRDKVVATAKDIIALKPKIPSVQVNNYKYAARNLMMQTNISQNTSTNQHLK</sequence>
<feature type="transmembrane region" description="Helical" evidence="6">
    <location>
        <begin position="93"/>
        <end position="113"/>
    </location>
</feature>
<evidence type="ECO:0000256" key="3">
    <source>
        <dbReference type="ARBA" id="ARBA00022989"/>
    </source>
</evidence>
<feature type="transmembrane region" description="Helical" evidence="6">
    <location>
        <begin position="161"/>
        <end position="179"/>
    </location>
</feature>
<keyword evidence="3 6" id="KW-1133">Transmembrane helix</keyword>
<dbReference type="SMART" id="SM00028">
    <property type="entry name" value="TPR"/>
    <property type="match status" value="1"/>
</dbReference>
<evidence type="ECO:0000256" key="5">
    <source>
        <dbReference type="PROSITE-ProRule" id="PRU00339"/>
    </source>
</evidence>
<keyword evidence="5" id="KW-0802">TPR repeat</keyword>
<dbReference type="GO" id="GO:0016874">
    <property type="term" value="F:ligase activity"/>
    <property type="evidence" value="ECO:0007669"/>
    <property type="project" value="UniProtKB-KW"/>
</dbReference>
<dbReference type="Pfam" id="PF13181">
    <property type="entry name" value="TPR_8"/>
    <property type="match status" value="1"/>
</dbReference>
<dbReference type="Pfam" id="PF04932">
    <property type="entry name" value="Wzy_C"/>
    <property type="match status" value="1"/>
</dbReference>
<evidence type="ECO:0000256" key="1">
    <source>
        <dbReference type="ARBA" id="ARBA00004141"/>
    </source>
</evidence>
<keyword evidence="2 6" id="KW-0812">Transmembrane</keyword>
<evidence type="ECO:0000259" key="7">
    <source>
        <dbReference type="Pfam" id="PF04932"/>
    </source>
</evidence>
<keyword evidence="8" id="KW-0436">Ligase</keyword>
<dbReference type="RefSeq" id="WP_200588111.1">
    <property type="nucleotide sequence ID" value="NZ_JAEHFY010000033.1"/>
</dbReference>
<gene>
    <name evidence="8" type="ORF">I5M32_15960</name>
</gene>
<dbReference type="PROSITE" id="PS50005">
    <property type="entry name" value="TPR"/>
    <property type="match status" value="1"/>
</dbReference>
<reference evidence="8 9" key="1">
    <citation type="submission" date="2020-12" db="EMBL/GenBank/DDBJ databases">
        <title>Bacterial novel species Pedobacter sp. SD-b isolated from soil.</title>
        <authorList>
            <person name="Jung H.-Y."/>
        </authorList>
    </citation>
    <scope>NUCLEOTIDE SEQUENCE [LARGE SCALE GENOMIC DNA]</scope>
    <source>
        <strain evidence="8 9">SD-b</strain>
    </source>
</reference>
<feature type="transmembrane region" description="Helical" evidence="6">
    <location>
        <begin position="426"/>
        <end position="447"/>
    </location>
</feature>
<proteinExistence type="predicted"/>
<dbReference type="PANTHER" id="PTHR37422:SF13">
    <property type="entry name" value="LIPOPOLYSACCHARIDE BIOSYNTHESIS PROTEIN PA4999-RELATED"/>
    <property type="match status" value="1"/>
</dbReference>
<protein>
    <submittedName>
        <fullName evidence="8">O-antigen ligase family protein</fullName>
    </submittedName>
</protein>
<evidence type="ECO:0000256" key="6">
    <source>
        <dbReference type="SAM" id="Phobius"/>
    </source>
</evidence>
<dbReference type="Proteomes" id="UP000660024">
    <property type="component" value="Unassembled WGS sequence"/>
</dbReference>
<dbReference type="EMBL" id="JAEHFY010000033">
    <property type="protein sequence ID" value="MBK0384461.1"/>
    <property type="molecule type" value="Genomic_DNA"/>
</dbReference>
<dbReference type="SUPFAM" id="SSF48452">
    <property type="entry name" value="TPR-like"/>
    <property type="match status" value="1"/>
</dbReference>
<name>A0ABS1BPQ4_9SPHI</name>
<accession>A0ABS1BPQ4</accession>
<dbReference type="InterPro" id="IPR019734">
    <property type="entry name" value="TPR_rpt"/>
</dbReference>
<feature type="domain" description="O-antigen ligase-related" evidence="7">
    <location>
        <begin position="190"/>
        <end position="341"/>
    </location>
</feature>
<feature type="transmembrane region" description="Helical" evidence="6">
    <location>
        <begin position="373"/>
        <end position="406"/>
    </location>
</feature>
<feature type="transmembrane region" description="Helical" evidence="6">
    <location>
        <begin position="332"/>
        <end position="352"/>
    </location>
</feature>
<evidence type="ECO:0000256" key="4">
    <source>
        <dbReference type="ARBA" id="ARBA00023136"/>
    </source>
</evidence>
<organism evidence="8 9">
    <name type="scientific">Pedobacter segetis</name>
    <dbReference type="NCBI Taxonomy" id="2793069"/>
    <lineage>
        <taxon>Bacteria</taxon>
        <taxon>Pseudomonadati</taxon>
        <taxon>Bacteroidota</taxon>
        <taxon>Sphingobacteriia</taxon>
        <taxon>Sphingobacteriales</taxon>
        <taxon>Sphingobacteriaceae</taxon>
        <taxon>Pedobacter</taxon>
    </lineage>
</organism>
<evidence type="ECO:0000313" key="8">
    <source>
        <dbReference type="EMBL" id="MBK0384461.1"/>
    </source>
</evidence>
<dbReference type="InterPro" id="IPR051533">
    <property type="entry name" value="WaaL-like"/>
</dbReference>
<dbReference type="PROSITE" id="PS50293">
    <property type="entry name" value="TPR_REGION"/>
    <property type="match status" value="1"/>
</dbReference>
<evidence type="ECO:0000256" key="2">
    <source>
        <dbReference type="ARBA" id="ARBA00022692"/>
    </source>
</evidence>
<keyword evidence="4 6" id="KW-0472">Membrane</keyword>